<dbReference type="PANTHER" id="PTHR16442">
    <property type="entry name" value="RING FINGER PROTEIN 17"/>
    <property type="match status" value="1"/>
</dbReference>
<feature type="domain" description="Tudor" evidence="1">
    <location>
        <begin position="92"/>
        <end position="204"/>
    </location>
</feature>
<dbReference type="AlphaFoldDB" id="A0AA36FZ12"/>
<evidence type="ECO:0000313" key="3">
    <source>
        <dbReference type="Proteomes" id="UP001177023"/>
    </source>
</evidence>
<dbReference type="InterPro" id="IPR035437">
    <property type="entry name" value="SNase_OB-fold_sf"/>
</dbReference>
<dbReference type="GO" id="GO:0005737">
    <property type="term" value="C:cytoplasm"/>
    <property type="evidence" value="ECO:0007669"/>
    <property type="project" value="UniProtKB-ARBA"/>
</dbReference>
<evidence type="ECO:0000313" key="2">
    <source>
        <dbReference type="EMBL" id="CAJ0572036.1"/>
    </source>
</evidence>
<gene>
    <name evidence="2" type="ORF">MSPICULIGERA_LOCUS10430</name>
</gene>
<dbReference type="Gene3D" id="2.40.50.90">
    <property type="match status" value="1"/>
</dbReference>
<sequence length="498" mass="57366">MGRLPTPEHADWGDDVLKRPDVVLSGCRDLVVVPGGPDWVLRELDEQFPDYCWKLAGTSSIAQYHFSNAADLNDRHAAPSKCDEPTLPIFHASVPFFYSPTDFSVQPKYLDEYRNKMCAELNEVYNTEDVPHLLLEQIVLGVACVFFNGNNFVRGCVRKMAGTNFAHVELCDYGLSQLISTAILKRMKKRFGKVPPMALHCRMKDVQINDLDGKKVDEFQQLIESCGRIVRVELTSVVEPYVVNLYHPTVMGMNLGKLFYRRPEDEQRERSKQRKWLEHLRREANENDSDVEKDEDYWSSGDESFQEHIEEKPITLVRRLPKAPKACRLFNTKITIGHIENASNIFLHDEWQLARREKIQAELQNQASKLLPLPRTWLEPETACVFVDSAGAYRGLIEEITNEYIELILCDHGRYAKAAPGQLFALPEHYGDEPQAYPITLHQRSIYPHPSYTRVLRDLLADAEELTFTAERKYNRLPMRGILRTSKYPDILNIVEET</sequence>
<evidence type="ECO:0000259" key="1">
    <source>
        <dbReference type="Pfam" id="PF00567"/>
    </source>
</evidence>
<dbReference type="Pfam" id="PF00567">
    <property type="entry name" value="TUDOR"/>
    <property type="match status" value="2"/>
</dbReference>
<protein>
    <recommendedName>
        <fullName evidence="1">Tudor domain-containing protein</fullName>
    </recommendedName>
</protein>
<dbReference type="Proteomes" id="UP001177023">
    <property type="component" value="Unassembled WGS sequence"/>
</dbReference>
<dbReference type="SUPFAM" id="SSF63748">
    <property type="entry name" value="Tudor/PWWP/MBT"/>
    <property type="match status" value="2"/>
</dbReference>
<organism evidence="2 3">
    <name type="scientific">Mesorhabditis spiculigera</name>
    <dbReference type="NCBI Taxonomy" id="96644"/>
    <lineage>
        <taxon>Eukaryota</taxon>
        <taxon>Metazoa</taxon>
        <taxon>Ecdysozoa</taxon>
        <taxon>Nematoda</taxon>
        <taxon>Chromadorea</taxon>
        <taxon>Rhabditida</taxon>
        <taxon>Rhabditina</taxon>
        <taxon>Rhabditomorpha</taxon>
        <taxon>Rhabditoidea</taxon>
        <taxon>Rhabditidae</taxon>
        <taxon>Mesorhabditinae</taxon>
        <taxon>Mesorhabditis</taxon>
    </lineage>
</organism>
<feature type="domain" description="Tudor" evidence="1">
    <location>
        <begin position="332"/>
        <end position="442"/>
    </location>
</feature>
<name>A0AA36FZ12_9BILA</name>
<proteinExistence type="predicted"/>
<accession>A0AA36FZ12</accession>
<dbReference type="EMBL" id="CATQJA010002589">
    <property type="protein sequence ID" value="CAJ0572036.1"/>
    <property type="molecule type" value="Genomic_DNA"/>
</dbReference>
<dbReference type="PANTHER" id="PTHR16442:SF1">
    <property type="entry name" value="RING FINGER PROTEIN 17"/>
    <property type="match status" value="1"/>
</dbReference>
<dbReference type="InterPro" id="IPR002999">
    <property type="entry name" value="Tudor"/>
</dbReference>
<keyword evidence="3" id="KW-1185">Reference proteome</keyword>
<comment type="caution">
    <text evidence="2">The sequence shown here is derived from an EMBL/GenBank/DDBJ whole genome shotgun (WGS) entry which is preliminary data.</text>
</comment>
<dbReference type="Gene3D" id="2.30.30.140">
    <property type="match status" value="1"/>
</dbReference>
<feature type="non-terminal residue" evidence="2">
    <location>
        <position position="498"/>
    </location>
</feature>
<reference evidence="2" key="1">
    <citation type="submission" date="2023-06" db="EMBL/GenBank/DDBJ databases">
        <authorList>
            <person name="Delattre M."/>
        </authorList>
    </citation>
    <scope>NUCLEOTIDE SEQUENCE</scope>
    <source>
        <strain evidence="2">AF72</strain>
    </source>
</reference>